<gene>
    <name evidence="2" type="ORF">CK203_085064</name>
</gene>
<dbReference type="Pfam" id="PF14111">
    <property type="entry name" value="DUF4283"/>
    <property type="match status" value="1"/>
</dbReference>
<accession>A0A438DUW5</accession>
<proteinExistence type="predicted"/>
<dbReference type="Proteomes" id="UP000288805">
    <property type="component" value="Unassembled WGS sequence"/>
</dbReference>
<name>A0A438DUW5_VITVI</name>
<evidence type="ECO:0000313" key="3">
    <source>
        <dbReference type="Proteomes" id="UP000288805"/>
    </source>
</evidence>
<dbReference type="AlphaFoldDB" id="A0A438DUW5"/>
<sequence>MESISGGQVRQKDKDKFWIPMLGKSFAEVVKQNRSTGEEVARVKVDNRALCVNLEKLAHCLVGCWNPMLGGGGGGEDLRSWGTQMAKLWGLKGNLGLAKLEDGKALLEFEMITEAEKALDDGEISVGGFVMRLEKWSQMMGCLTEEEKEREAWMLKRRGWKSYSELEFGSTLRVMPTVEKGKPLVTDGEVEGEFLPREGKRVREAEGGSRLEE</sequence>
<evidence type="ECO:0000259" key="1">
    <source>
        <dbReference type="Pfam" id="PF14111"/>
    </source>
</evidence>
<feature type="domain" description="DUF4283" evidence="1">
    <location>
        <begin position="54"/>
        <end position="142"/>
    </location>
</feature>
<organism evidence="2 3">
    <name type="scientific">Vitis vinifera</name>
    <name type="common">Grape</name>
    <dbReference type="NCBI Taxonomy" id="29760"/>
    <lineage>
        <taxon>Eukaryota</taxon>
        <taxon>Viridiplantae</taxon>
        <taxon>Streptophyta</taxon>
        <taxon>Embryophyta</taxon>
        <taxon>Tracheophyta</taxon>
        <taxon>Spermatophyta</taxon>
        <taxon>Magnoliopsida</taxon>
        <taxon>eudicotyledons</taxon>
        <taxon>Gunneridae</taxon>
        <taxon>Pentapetalae</taxon>
        <taxon>rosids</taxon>
        <taxon>Vitales</taxon>
        <taxon>Vitaceae</taxon>
        <taxon>Viteae</taxon>
        <taxon>Vitis</taxon>
    </lineage>
</organism>
<dbReference type="InterPro" id="IPR025558">
    <property type="entry name" value="DUF4283"/>
</dbReference>
<dbReference type="EMBL" id="QGNW01001490">
    <property type="protein sequence ID" value="RVW39264.1"/>
    <property type="molecule type" value="Genomic_DNA"/>
</dbReference>
<reference evidence="2 3" key="1">
    <citation type="journal article" date="2018" name="PLoS Genet.">
        <title>Population sequencing reveals clonal diversity and ancestral inbreeding in the grapevine cultivar Chardonnay.</title>
        <authorList>
            <person name="Roach M.J."/>
            <person name="Johnson D.L."/>
            <person name="Bohlmann J."/>
            <person name="van Vuuren H.J."/>
            <person name="Jones S.J."/>
            <person name="Pretorius I.S."/>
            <person name="Schmidt S.A."/>
            <person name="Borneman A.R."/>
        </authorList>
    </citation>
    <scope>NUCLEOTIDE SEQUENCE [LARGE SCALE GENOMIC DNA]</scope>
    <source>
        <strain evidence="3">cv. Chardonnay</strain>
        <tissue evidence="2">Leaf</tissue>
    </source>
</reference>
<comment type="caution">
    <text evidence="2">The sequence shown here is derived from an EMBL/GenBank/DDBJ whole genome shotgun (WGS) entry which is preliminary data.</text>
</comment>
<protein>
    <recommendedName>
        <fullName evidence="1">DUF4283 domain-containing protein</fullName>
    </recommendedName>
</protein>
<evidence type="ECO:0000313" key="2">
    <source>
        <dbReference type="EMBL" id="RVW39264.1"/>
    </source>
</evidence>